<dbReference type="InterPro" id="IPR000214">
    <property type="entry name" value="Znf_DNA_glyclase/AP_lyase"/>
</dbReference>
<dbReference type="EC" id="4.2.99.18" evidence="15"/>
<keyword evidence="13 15" id="KW-0326">Glycosidase</keyword>
<dbReference type="Pfam" id="PF06827">
    <property type="entry name" value="zf-FPG_IleRS"/>
    <property type="match status" value="1"/>
</dbReference>
<evidence type="ECO:0000256" key="14">
    <source>
        <dbReference type="ARBA" id="ARBA00044632"/>
    </source>
</evidence>
<dbReference type="GO" id="GO:0003684">
    <property type="term" value="F:damaged DNA binding"/>
    <property type="evidence" value="ECO:0007669"/>
    <property type="project" value="InterPro"/>
</dbReference>
<gene>
    <name evidence="15" type="primary">mutM</name>
    <name evidence="15" type="synonym">fpg</name>
    <name evidence="18" type="ORF">ID47_11460</name>
</gene>
<comment type="catalytic activity">
    <reaction evidence="14 15">
        <text>2'-deoxyribonucleotide-(2'-deoxyribose 5'-phosphate)-2'-deoxyribonucleotide-DNA = a 3'-end 2'-deoxyribonucleotide-(2,3-dehydro-2,3-deoxyribose 5'-phosphate)-DNA + a 5'-end 5'-phospho-2'-deoxyribonucleoside-DNA + H(+)</text>
        <dbReference type="Rhea" id="RHEA:66592"/>
        <dbReference type="Rhea" id="RHEA-COMP:13180"/>
        <dbReference type="Rhea" id="RHEA-COMP:16897"/>
        <dbReference type="Rhea" id="RHEA-COMP:17067"/>
        <dbReference type="ChEBI" id="CHEBI:15378"/>
        <dbReference type="ChEBI" id="CHEBI:136412"/>
        <dbReference type="ChEBI" id="CHEBI:157695"/>
        <dbReference type="ChEBI" id="CHEBI:167181"/>
        <dbReference type="EC" id="4.2.99.18"/>
    </reaction>
</comment>
<feature type="domain" description="Formamidopyrimidine-DNA glycosylase catalytic" evidence="17">
    <location>
        <begin position="2"/>
        <end position="114"/>
    </location>
</feature>
<keyword evidence="12 15" id="KW-0511">Multifunctional enzyme</keyword>
<keyword evidence="5 15" id="KW-0227">DNA damage</keyword>
<evidence type="ECO:0000256" key="10">
    <source>
        <dbReference type="ARBA" id="ARBA00023204"/>
    </source>
</evidence>
<dbReference type="PROSITE" id="PS01242">
    <property type="entry name" value="ZF_FPG_1"/>
    <property type="match status" value="1"/>
</dbReference>
<comment type="similarity">
    <text evidence="2 15">Belongs to the FPG family.</text>
</comment>
<feature type="binding site" evidence="15">
    <location>
        <position position="111"/>
    </location>
    <ligand>
        <name>DNA</name>
        <dbReference type="ChEBI" id="CHEBI:16991"/>
    </ligand>
</feature>
<evidence type="ECO:0000256" key="15">
    <source>
        <dbReference type="HAMAP-Rule" id="MF_00103"/>
    </source>
</evidence>
<dbReference type="SMART" id="SM00898">
    <property type="entry name" value="Fapy_DNA_glyco"/>
    <property type="match status" value="1"/>
</dbReference>
<dbReference type="HOGENOM" id="CLU_038423_1_1_5"/>
<dbReference type="InterPro" id="IPR015886">
    <property type="entry name" value="H2TH_FPG"/>
</dbReference>
<evidence type="ECO:0000313" key="18">
    <source>
        <dbReference type="EMBL" id="AIK97215.1"/>
    </source>
</evidence>
<dbReference type="GO" id="GO:0034039">
    <property type="term" value="F:8-oxo-7,8-dihydroguanine DNA N-glycosylase activity"/>
    <property type="evidence" value="ECO:0007669"/>
    <property type="project" value="TreeGrafter"/>
</dbReference>
<dbReference type="InterPro" id="IPR010663">
    <property type="entry name" value="Znf_FPG/IleRS"/>
</dbReference>
<dbReference type="SUPFAM" id="SSF46946">
    <property type="entry name" value="S13-like H2TH domain"/>
    <property type="match status" value="1"/>
</dbReference>
<feature type="active site" description="Proton donor; for delta-elimination activity" evidence="15">
    <location>
        <position position="265"/>
    </location>
</feature>
<feature type="active site" description="Proton donor" evidence="15">
    <location>
        <position position="3"/>
    </location>
</feature>
<dbReference type="GO" id="GO:0008270">
    <property type="term" value="F:zinc ion binding"/>
    <property type="evidence" value="ECO:0007669"/>
    <property type="project" value="UniProtKB-UniRule"/>
</dbReference>
<dbReference type="PROSITE" id="PS51066">
    <property type="entry name" value="ZF_FPG_2"/>
    <property type="match status" value="1"/>
</dbReference>
<evidence type="ECO:0000256" key="4">
    <source>
        <dbReference type="ARBA" id="ARBA00022723"/>
    </source>
</evidence>
<evidence type="ECO:0000256" key="11">
    <source>
        <dbReference type="ARBA" id="ARBA00023239"/>
    </source>
</evidence>
<keyword evidence="6 15" id="KW-0863">Zinc-finger</keyword>
<reference evidence="18 19" key="1">
    <citation type="submission" date="2014-07" db="EMBL/GenBank/DDBJ databases">
        <title>Comparative genomic insights into amoeba endosymbionts belonging to the families of Holosporaceae and Candidatus Midichloriaceae within Rickettsiales.</title>
        <authorList>
            <person name="Wang Z."/>
            <person name="Wu M."/>
        </authorList>
    </citation>
    <scope>NUCLEOTIDE SEQUENCE [LARGE SCALE GENOMIC DNA]</scope>
    <source>
        <strain evidence="18">PRA3</strain>
    </source>
</reference>
<keyword evidence="4 15" id="KW-0479">Metal-binding</keyword>
<dbReference type="SUPFAM" id="SSF57716">
    <property type="entry name" value="Glucocorticoid receptor-like (DNA-binding domain)"/>
    <property type="match status" value="1"/>
</dbReference>
<dbReference type="InterPro" id="IPR015887">
    <property type="entry name" value="DNA_glyclase_Znf_dom_DNA_BS"/>
</dbReference>
<keyword evidence="7 15" id="KW-0378">Hydrolase</keyword>
<evidence type="ECO:0000256" key="13">
    <source>
        <dbReference type="ARBA" id="ARBA00023295"/>
    </source>
</evidence>
<dbReference type="AlphaFoldDB" id="A0A077B2I7"/>
<comment type="subunit">
    <text evidence="3 15">Monomer.</text>
</comment>
<evidence type="ECO:0000256" key="5">
    <source>
        <dbReference type="ARBA" id="ARBA00022763"/>
    </source>
</evidence>
<sequence length="278" mass="31786">MPELPEVETVCRGLEQMLQGYQIDAVELRRLDLRYPFPPLMNERLEGTKVIEVERRAKYILMHTDLGHTWLIHLGMSGRIHELAGTDTPGKHDHAIIHLQDGRRIAYNDPRRFGYMDLLPRAFIHQSIHLKNLGLEPLAPDLTAEIFHTLLSKAKRPIKTTLLDQRLVVGLGNIYVCEALWQSKIHPEEQASTLTKRQAEILLESARDILQKAIKAGGSTLKDYRQVNGELGYFQHTFSVYDRETGACQRPSCSGTIKRMNQSGRSTFYCPSCQRRQS</sequence>
<dbReference type="CDD" id="cd08966">
    <property type="entry name" value="EcFpg-like_N"/>
    <property type="match status" value="1"/>
</dbReference>
<dbReference type="Proteomes" id="UP000028926">
    <property type="component" value="Chromosome"/>
</dbReference>
<protein>
    <recommendedName>
        <fullName evidence="15">Formamidopyrimidine-DNA glycosylase</fullName>
        <shortName evidence="15">Fapy-DNA glycosylase</shortName>
        <ecNumber evidence="15">3.2.2.23</ecNumber>
    </recommendedName>
    <alternativeName>
        <fullName evidence="15">DNA-(apurinic or apyrimidinic site) lyase MutM</fullName>
        <shortName evidence="15">AP lyase MutM</shortName>
        <ecNumber evidence="15">4.2.99.18</ecNumber>
    </alternativeName>
</protein>
<evidence type="ECO:0000256" key="12">
    <source>
        <dbReference type="ARBA" id="ARBA00023268"/>
    </source>
</evidence>
<dbReference type="InterPro" id="IPR010979">
    <property type="entry name" value="Ribosomal_uS13-like_H2TH"/>
</dbReference>
<comment type="catalytic activity">
    <reaction evidence="1 15">
        <text>Hydrolysis of DNA containing ring-opened 7-methylguanine residues, releasing 2,6-diamino-4-hydroxy-5-(N-methyl)formamidopyrimidine.</text>
        <dbReference type="EC" id="3.2.2.23"/>
    </reaction>
</comment>
<dbReference type="PANTHER" id="PTHR22993:SF9">
    <property type="entry name" value="FORMAMIDOPYRIMIDINE-DNA GLYCOSYLASE"/>
    <property type="match status" value="1"/>
</dbReference>
<evidence type="ECO:0000256" key="8">
    <source>
        <dbReference type="ARBA" id="ARBA00022833"/>
    </source>
</evidence>
<keyword evidence="10 15" id="KW-0234">DNA repair</keyword>
<feature type="active site" description="Proton donor; for beta-elimination activity" evidence="15">
    <location>
        <position position="58"/>
    </location>
</feature>
<name>A0A077B2I7_9PROT</name>
<dbReference type="SMART" id="SM01232">
    <property type="entry name" value="H2TH"/>
    <property type="match status" value="1"/>
</dbReference>
<dbReference type="NCBIfam" id="NF002211">
    <property type="entry name" value="PRK01103.1"/>
    <property type="match status" value="1"/>
</dbReference>
<comment type="function">
    <text evidence="15">Involved in base excision repair of DNA damaged by oxidation or by mutagenic agents. Acts as DNA glycosylase that recognizes and removes damaged bases. Has a preference for oxidized purines, such as 7,8-dihydro-8-oxoguanine (8-oxoG). Has AP (apurinic/apyrimidinic) lyase activity and introduces nicks in the DNA strand. Cleaves the DNA backbone by beta-delta elimination to generate a single-strand break at the site of the removed base with both 3'- and 5'-phosphates.</text>
</comment>
<dbReference type="Gene3D" id="3.20.190.10">
    <property type="entry name" value="MutM-like, N-terminal"/>
    <property type="match status" value="1"/>
</dbReference>
<comment type="caution">
    <text evidence="15">Lacks conserved residue(s) required for the propagation of feature annotation.</text>
</comment>
<dbReference type="Pfam" id="PF06831">
    <property type="entry name" value="H2TH"/>
    <property type="match status" value="1"/>
</dbReference>
<dbReference type="InterPro" id="IPR020629">
    <property type="entry name" value="FPG_Glyclase"/>
</dbReference>
<dbReference type="HAMAP" id="MF_00103">
    <property type="entry name" value="Fapy_DNA_glycosyl"/>
    <property type="match status" value="1"/>
</dbReference>
<evidence type="ECO:0000256" key="9">
    <source>
        <dbReference type="ARBA" id="ARBA00023125"/>
    </source>
</evidence>
<proteinExistence type="inferred from homology"/>
<accession>A0A077B2I7</accession>
<keyword evidence="11 15" id="KW-0456">Lyase</keyword>
<evidence type="ECO:0000313" key="19">
    <source>
        <dbReference type="Proteomes" id="UP000028926"/>
    </source>
</evidence>
<dbReference type="FunFam" id="1.10.8.50:FF:000003">
    <property type="entry name" value="Formamidopyrimidine-DNA glycosylase"/>
    <property type="match status" value="1"/>
</dbReference>
<feature type="binding site" evidence="15">
    <location>
        <position position="92"/>
    </location>
    <ligand>
        <name>DNA</name>
        <dbReference type="ChEBI" id="CHEBI:16991"/>
    </ligand>
</feature>
<evidence type="ECO:0000256" key="3">
    <source>
        <dbReference type="ARBA" id="ARBA00011245"/>
    </source>
</evidence>
<keyword evidence="9 15" id="KW-0238">DNA-binding</keyword>
<dbReference type="NCBIfam" id="TIGR00577">
    <property type="entry name" value="fpg"/>
    <property type="match status" value="1"/>
</dbReference>
<dbReference type="PANTHER" id="PTHR22993">
    <property type="entry name" value="FORMAMIDOPYRIMIDINE-DNA GLYCOSYLASE"/>
    <property type="match status" value="1"/>
</dbReference>
<dbReference type="InterPro" id="IPR035937">
    <property type="entry name" value="FPG_N"/>
</dbReference>
<dbReference type="KEGG" id="paca:ID47_11460"/>
<evidence type="ECO:0000259" key="16">
    <source>
        <dbReference type="PROSITE" id="PS51066"/>
    </source>
</evidence>
<dbReference type="InterPro" id="IPR012319">
    <property type="entry name" value="FPG_cat"/>
</dbReference>
<dbReference type="GO" id="GO:0006284">
    <property type="term" value="P:base-excision repair"/>
    <property type="evidence" value="ECO:0007669"/>
    <property type="project" value="InterPro"/>
</dbReference>
<dbReference type="OrthoDB" id="9800855at2"/>
<dbReference type="eggNOG" id="COG0266">
    <property type="taxonomic scope" value="Bacteria"/>
</dbReference>
<dbReference type="RefSeq" id="WP_038466491.1">
    <property type="nucleotide sequence ID" value="NZ_CP008941.1"/>
</dbReference>
<dbReference type="GO" id="GO:0140078">
    <property type="term" value="F:class I DNA-(apurinic or apyrimidinic site) endonuclease activity"/>
    <property type="evidence" value="ECO:0007669"/>
    <property type="project" value="UniProtKB-EC"/>
</dbReference>
<dbReference type="SUPFAM" id="SSF81624">
    <property type="entry name" value="N-terminal domain of MutM-like DNA repair proteins"/>
    <property type="match status" value="1"/>
</dbReference>
<dbReference type="STRING" id="91604.ID47_11460"/>
<evidence type="ECO:0000256" key="2">
    <source>
        <dbReference type="ARBA" id="ARBA00009409"/>
    </source>
</evidence>
<evidence type="ECO:0000256" key="6">
    <source>
        <dbReference type="ARBA" id="ARBA00022771"/>
    </source>
</evidence>
<dbReference type="PROSITE" id="PS51068">
    <property type="entry name" value="FPG_CAT"/>
    <property type="match status" value="1"/>
</dbReference>
<dbReference type="Pfam" id="PF01149">
    <property type="entry name" value="Fapy_DNA_glyco"/>
    <property type="match status" value="1"/>
</dbReference>
<feature type="active site" description="Schiff-base intermediate with DNA" evidence="15">
    <location>
        <position position="2"/>
    </location>
</feature>
<dbReference type="EC" id="3.2.2.23" evidence="15"/>
<dbReference type="Gene3D" id="1.10.8.50">
    <property type="match status" value="1"/>
</dbReference>
<keyword evidence="19" id="KW-1185">Reference proteome</keyword>
<evidence type="ECO:0000256" key="1">
    <source>
        <dbReference type="ARBA" id="ARBA00001668"/>
    </source>
</evidence>
<dbReference type="EMBL" id="CP008941">
    <property type="protein sequence ID" value="AIK97215.1"/>
    <property type="molecule type" value="Genomic_DNA"/>
</dbReference>
<comment type="cofactor">
    <cofactor evidence="15">
        <name>Zn(2+)</name>
        <dbReference type="ChEBI" id="CHEBI:29105"/>
    </cofactor>
    <text evidence="15">Binds 1 zinc ion per subunit.</text>
</comment>
<evidence type="ECO:0000256" key="7">
    <source>
        <dbReference type="ARBA" id="ARBA00022801"/>
    </source>
</evidence>
<feature type="domain" description="FPG-type" evidence="16">
    <location>
        <begin position="239"/>
        <end position="275"/>
    </location>
</feature>
<evidence type="ECO:0000259" key="17">
    <source>
        <dbReference type="PROSITE" id="PS51068"/>
    </source>
</evidence>
<keyword evidence="8 15" id="KW-0862">Zinc</keyword>
<organism evidence="18 19">
    <name type="scientific">Candidatus Odyssella acanthamoebae</name>
    <dbReference type="NCBI Taxonomy" id="91604"/>
    <lineage>
        <taxon>Bacteria</taxon>
        <taxon>Pseudomonadati</taxon>
        <taxon>Pseudomonadota</taxon>
        <taxon>Alphaproteobacteria</taxon>
        <taxon>Holosporales</taxon>
        <taxon>Candidatus Paracaedibacteraceae</taxon>
        <taxon>Candidatus Odyssella</taxon>
    </lineage>
</organism>